<organism evidence="16 17">
    <name type="scientific">Thermostaphylospora chromogena</name>
    <dbReference type="NCBI Taxonomy" id="35622"/>
    <lineage>
        <taxon>Bacteria</taxon>
        <taxon>Bacillati</taxon>
        <taxon>Actinomycetota</taxon>
        <taxon>Actinomycetes</taxon>
        <taxon>Streptosporangiales</taxon>
        <taxon>Thermomonosporaceae</taxon>
        <taxon>Thermostaphylospora</taxon>
    </lineage>
</organism>
<evidence type="ECO:0000256" key="5">
    <source>
        <dbReference type="ARBA" id="ARBA00022553"/>
    </source>
</evidence>
<dbReference type="InterPro" id="IPR036890">
    <property type="entry name" value="HATPase_C_sf"/>
</dbReference>
<evidence type="ECO:0000256" key="7">
    <source>
        <dbReference type="ARBA" id="ARBA00022692"/>
    </source>
</evidence>
<comment type="subcellular location">
    <subcellularLocation>
        <location evidence="3">Cell membrane</location>
    </subcellularLocation>
    <subcellularLocation>
        <location evidence="2">Membrane</location>
        <topology evidence="2">Multi-pass membrane protein</topology>
    </subcellularLocation>
</comment>
<keyword evidence="7" id="KW-0812">Transmembrane</keyword>
<comment type="catalytic activity">
    <reaction evidence="1">
        <text>ATP + protein L-histidine = ADP + protein N-phospho-L-histidine.</text>
        <dbReference type="EC" id="2.7.13.3"/>
    </reaction>
</comment>
<feature type="domain" description="Histidine kinase" evidence="15">
    <location>
        <begin position="197"/>
        <end position="402"/>
    </location>
</feature>
<dbReference type="GO" id="GO:0000156">
    <property type="term" value="F:phosphorelay response regulator activity"/>
    <property type="evidence" value="ECO:0007669"/>
    <property type="project" value="TreeGrafter"/>
</dbReference>
<dbReference type="InterPro" id="IPR003594">
    <property type="entry name" value="HATPase_dom"/>
</dbReference>
<sequence length="402" mass="44615">MMDSVVDYEAVFAVLPVPFAVLTPDLTVVAVNNAYLEATNRTRADLLGRSIFTAFPANPAALEDPHAWGVEPLRASLERVVATGKPDTMPLVRNDIRTSDIPGTFQERYWSMINTPVLGPDGEVKLIVHRSQDVTRLLEQMRLIRGERGGAMESQIYAHVGELLDLNDRLKRAYREEQQTVSALHEAIEEQQRFLFDASHDLRNPIAGLLAEVEDALSDPQADPWRTLRTLHSNIERLNDIVADLLVLARLYTATPPTNELVDLARLVEEELQQHVPDAVVHTRLDQGVVVRASRIRLARVLANLVANAERHATSTIEIIVAAEPPDAVLEVIDDGPGVAPDEREKIFRRRYRAEESRRLDSGGSGLGLPIAREIAQGYGGDLYLADHPSGARFVMRLPLAV</sequence>
<dbReference type="Pfam" id="PF08448">
    <property type="entry name" value="PAS_4"/>
    <property type="match status" value="1"/>
</dbReference>
<keyword evidence="13" id="KW-0472">Membrane</keyword>
<evidence type="ECO:0000313" key="17">
    <source>
        <dbReference type="Proteomes" id="UP000217103"/>
    </source>
</evidence>
<keyword evidence="6" id="KW-0808">Transferase</keyword>
<dbReference type="SMART" id="SM00387">
    <property type="entry name" value="HATPase_c"/>
    <property type="match status" value="1"/>
</dbReference>
<dbReference type="CDD" id="cd00130">
    <property type="entry name" value="PAS"/>
    <property type="match status" value="1"/>
</dbReference>
<keyword evidence="10" id="KW-0067">ATP-binding</keyword>
<evidence type="ECO:0000256" key="8">
    <source>
        <dbReference type="ARBA" id="ARBA00022741"/>
    </source>
</evidence>
<dbReference type="InterPro" id="IPR005467">
    <property type="entry name" value="His_kinase_dom"/>
</dbReference>
<dbReference type="AlphaFoldDB" id="A0A1H1AUQ3"/>
<dbReference type="EC" id="2.7.13.3" evidence="4"/>
<evidence type="ECO:0000256" key="10">
    <source>
        <dbReference type="ARBA" id="ARBA00022840"/>
    </source>
</evidence>
<dbReference type="SMART" id="SM00388">
    <property type="entry name" value="HisKA"/>
    <property type="match status" value="1"/>
</dbReference>
<name>A0A1H1AUQ3_9ACTN</name>
<dbReference type="GO" id="GO:0005524">
    <property type="term" value="F:ATP binding"/>
    <property type="evidence" value="ECO:0007669"/>
    <property type="project" value="UniProtKB-KW"/>
</dbReference>
<dbReference type="Proteomes" id="UP000217103">
    <property type="component" value="Unassembled WGS sequence"/>
</dbReference>
<dbReference type="InterPro" id="IPR035965">
    <property type="entry name" value="PAS-like_dom_sf"/>
</dbReference>
<keyword evidence="8" id="KW-0547">Nucleotide-binding</keyword>
<dbReference type="SUPFAM" id="SSF55785">
    <property type="entry name" value="PYP-like sensor domain (PAS domain)"/>
    <property type="match status" value="1"/>
</dbReference>
<dbReference type="SUPFAM" id="SSF47384">
    <property type="entry name" value="Homodimeric domain of signal transducing histidine kinase"/>
    <property type="match status" value="1"/>
</dbReference>
<evidence type="ECO:0000313" key="16">
    <source>
        <dbReference type="EMBL" id="SDQ43488.1"/>
    </source>
</evidence>
<keyword evidence="5" id="KW-0597">Phosphoprotein</keyword>
<keyword evidence="17" id="KW-1185">Reference proteome</keyword>
<dbReference type="InterPro" id="IPR003661">
    <property type="entry name" value="HisK_dim/P_dom"/>
</dbReference>
<evidence type="ECO:0000256" key="6">
    <source>
        <dbReference type="ARBA" id="ARBA00022679"/>
    </source>
</evidence>
<gene>
    <name evidence="16" type="ORF">SAMN04489764_0665</name>
</gene>
<reference evidence="16 17" key="1">
    <citation type="submission" date="2016-10" db="EMBL/GenBank/DDBJ databases">
        <authorList>
            <person name="de Groot N.N."/>
        </authorList>
    </citation>
    <scope>NUCLEOTIDE SEQUENCE [LARGE SCALE GENOMIC DNA]</scope>
    <source>
        <strain evidence="16 17">DSM 43794</strain>
    </source>
</reference>
<keyword evidence="12" id="KW-0902">Two-component regulatory system</keyword>
<dbReference type="InterPro" id="IPR004358">
    <property type="entry name" value="Sig_transdc_His_kin-like_C"/>
</dbReference>
<evidence type="ECO:0000256" key="11">
    <source>
        <dbReference type="ARBA" id="ARBA00022989"/>
    </source>
</evidence>
<dbReference type="SUPFAM" id="SSF55874">
    <property type="entry name" value="ATPase domain of HSP90 chaperone/DNA topoisomerase II/histidine kinase"/>
    <property type="match status" value="1"/>
</dbReference>
<evidence type="ECO:0000256" key="2">
    <source>
        <dbReference type="ARBA" id="ARBA00004141"/>
    </source>
</evidence>
<dbReference type="GO" id="GO:0005886">
    <property type="term" value="C:plasma membrane"/>
    <property type="evidence" value="ECO:0007669"/>
    <property type="project" value="UniProtKB-SubCell"/>
</dbReference>
<dbReference type="Pfam" id="PF02518">
    <property type="entry name" value="HATPase_c"/>
    <property type="match status" value="1"/>
</dbReference>
<proteinExistence type="predicted"/>
<dbReference type="Gene3D" id="3.30.565.10">
    <property type="entry name" value="Histidine kinase-like ATPase, C-terminal domain"/>
    <property type="match status" value="1"/>
</dbReference>
<dbReference type="InterPro" id="IPR050351">
    <property type="entry name" value="BphY/WalK/GraS-like"/>
</dbReference>
<dbReference type="InterPro" id="IPR013656">
    <property type="entry name" value="PAS_4"/>
</dbReference>
<accession>A0A1H1AUQ3</accession>
<dbReference type="Gene3D" id="1.10.287.130">
    <property type="match status" value="1"/>
</dbReference>
<evidence type="ECO:0000256" key="13">
    <source>
        <dbReference type="ARBA" id="ARBA00023136"/>
    </source>
</evidence>
<dbReference type="Gene3D" id="3.30.450.20">
    <property type="entry name" value="PAS domain"/>
    <property type="match status" value="1"/>
</dbReference>
<dbReference type="PANTHER" id="PTHR42878:SF7">
    <property type="entry name" value="SENSOR HISTIDINE KINASE GLRK"/>
    <property type="match status" value="1"/>
</dbReference>
<dbReference type="InterPro" id="IPR000014">
    <property type="entry name" value="PAS"/>
</dbReference>
<evidence type="ECO:0000256" key="9">
    <source>
        <dbReference type="ARBA" id="ARBA00022777"/>
    </source>
</evidence>
<evidence type="ECO:0000256" key="4">
    <source>
        <dbReference type="ARBA" id="ARBA00012438"/>
    </source>
</evidence>
<dbReference type="InterPro" id="IPR036097">
    <property type="entry name" value="HisK_dim/P_sf"/>
</dbReference>
<dbReference type="PRINTS" id="PR00344">
    <property type="entry name" value="BCTRLSENSOR"/>
</dbReference>
<dbReference type="GO" id="GO:0000155">
    <property type="term" value="F:phosphorelay sensor kinase activity"/>
    <property type="evidence" value="ECO:0007669"/>
    <property type="project" value="InterPro"/>
</dbReference>
<evidence type="ECO:0000256" key="14">
    <source>
        <dbReference type="ARBA" id="ARBA00039401"/>
    </source>
</evidence>
<evidence type="ECO:0000256" key="1">
    <source>
        <dbReference type="ARBA" id="ARBA00000085"/>
    </source>
</evidence>
<dbReference type="GO" id="GO:0007234">
    <property type="term" value="P:osmosensory signaling via phosphorelay pathway"/>
    <property type="evidence" value="ECO:0007669"/>
    <property type="project" value="TreeGrafter"/>
</dbReference>
<dbReference type="PANTHER" id="PTHR42878">
    <property type="entry name" value="TWO-COMPONENT HISTIDINE KINASE"/>
    <property type="match status" value="1"/>
</dbReference>
<keyword evidence="9 16" id="KW-0418">Kinase</keyword>
<dbReference type="STRING" id="35622.SAMN04489764_0665"/>
<dbReference type="GO" id="GO:0030295">
    <property type="term" value="F:protein kinase activator activity"/>
    <property type="evidence" value="ECO:0007669"/>
    <property type="project" value="TreeGrafter"/>
</dbReference>
<evidence type="ECO:0000256" key="3">
    <source>
        <dbReference type="ARBA" id="ARBA00004236"/>
    </source>
</evidence>
<dbReference type="PROSITE" id="PS50109">
    <property type="entry name" value="HIS_KIN"/>
    <property type="match status" value="1"/>
</dbReference>
<evidence type="ECO:0000256" key="12">
    <source>
        <dbReference type="ARBA" id="ARBA00023012"/>
    </source>
</evidence>
<dbReference type="CDD" id="cd00082">
    <property type="entry name" value="HisKA"/>
    <property type="match status" value="1"/>
</dbReference>
<keyword evidence="11" id="KW-1133">Transmembrane helix</keyword>
<evidence type="ECO:0000259" key="15">
    <source>
        <dbReference type="PROSITE" id="PS50109"/>
    </source>
</evidence>
<dbReference type="OrthoDB" id="9808408at2"/>
<dbReference type="Pfam" id="PF00512">
    <property type="entry name" value="HisKA"/>
    <property type="match status" value="1"/>
</dbReference>
<protein>
    <recommendedName>
        <fullName evidence="14">Sensor-like histidine kinase SenX3</fullName>
        <ecNumber evidence="4">2.7.13.3</ecNumber>
    </recommendedName>
</protein>
<dbReference type="EMBL" id="FNKK01000002">
    <property type="protein sequence ID" value="SDQ43488.1"/>
    <property type="molecule type" value="Genomic_DNA"/>
</dbReference>